<proteinExistence type="inferred from homology"/>
<gene>
    <name evidence="7" type="ORF">F2Q65_05845</name>
</gene>
<evidence type="ECO:0000256" key="1">
    <source>
        <dbReference type="ARBA" id="ARBA00002868"/>
    </source>
</evidence>
<evidence type="ECO:0000256" key="2">
    <source>
        <dbReference type="ARBA" id="ARBA00010740"/>
    </source>
</evidence>
<dbReference type="OrthoDB" id="9786771at2"/>
<sequence>MSEALPEFLDPRRAVVSEARFEGRIALVAFSRLAPLLTDHDGLVWYRLEFGRDARGFETVTGRIEATLPLSCQRCNGSLALDVVSDLSLALVEGLDQAAALPDSYDPLLLGDRLIRPSDLIEDELILAVPAVPRHADGDCRMPEAGADVRATGQSRSQARAGADGEETVRPNPFAALAQLKRNQSH</sequence>
<accession>A0A5M8FN50</accession>
<dbReference type="GO" id="GO:0042254">
    <property type="term" value="P:ribosome biogenesis"/>
    <property type="evidence" value="ECO:0007669"/>
    <property type="project" value="UniProtKB-KW"/>
</dbReference>
<keyword evidence="8" id="KW-1185">Reference proteome</keyword>
<dbReference type="InterPro" id="IPR039255">
    <property type="entry name" value="YceD_bac"/>
</dbReference>
<dbReference type="Proteomes" id="UP000322981">
    <property type="component" value="Unassembled WGS sequence"/>
</dbReference>
<protein>
    <recommendedName>
        <fullName evidence="3">Large ribosomal RNA subunit accumulation protein YceD</fullName>
    </recommendedName>
    <alternativeName>
        <fullName evidence="5">23S rRNA accumulation protein YceD</fullName>
    </alternativeName>
</protein>
<evidence type="ECO:0000313" key="8">
    <source>
        <dbReference type="Proteomes" id="UP000322981"/>
    </source>
</evidence>
<dbReference type="InterPro" id="IPR003772">
    <property type="entry name" value="YceD"/>
</dbReference>
<evidence type="ECO:0000256" key="3">
    <source>
        <dbReference type="ARBA" id="ARBA00015716"/>
    </source>
</evidence>
<dbReference type="PANTHER" id="PTHR38099">
    <property type="entry name" value="LARGE RIBOSOMAL RNA SUBUNIT ACCUMULATION PROTEIN YCED"/>
    <property type="match status" value="1"/>
</dbReference>
<keyword evidence="4" id="KW-0690">Ribosome biogenesis</keyword>
<evidence type="ECO:0000313" key="7">
    <source>
        <dbReference type="EMBL" id="KAA6186318.1"/>
    </source>
</evidence>
<dbReference type="RefSeq" id="WP_150091351.1">
    <property type="nucleotide sequence ID" value="NZ_JBFUOH010000027.1"/>
</dbReference>
<name>A0A5M8FN50_9GAMM</name>
<dbReference type="PANTHER" id="PTHR38099:SF1">
    <property type="entry name" value="LARGE RIBOSOMAL RNA SUBUNIT ACCUMULATION PROTEIN YCED"/>
    <property type="match status" value="1"/>
</dbReference>
<organism evidence="7 8">
    <name type="scientific">Thiohalocapsa marina</name>
    <dbReference type="NCBI Taxonomy" id="424902"/>
    <lineage>
        <taxon>Bacteria</taxon>
        <taxon>Pseudomonadati</taxon>
        <taxon>Pseudomonadota</taxon>
        <taxon>Gammaproteobacteria</taxon>
        <taxon>Chromatiales</taxon>
        <taxon>Chromatiaceae</taxon>
        <taxon>Thiohalocapsa</taxon>
    </lineage>
</organism>
<dbReference type="AlphaFoldDB" id="A0A5M8FN50"/>
<comment type="caution">
    <text evidence="7">The sequence shown here is derived from an EMBL/GenBank/DDBJ whole genome shotgun (WGS) entry which is preliminary data.</text>
</comment>
<dbReference type="EMBL" id="VWXX01000005">
    <property type="protein sequence ID" value="KAA6186318.1"/>
    <property type="molecule type" value="Genomic_DNA"/>
</dbReference>
<reference evidence="7 8" key="1">
    <citation type="submission" date="2019-09" db="EMBL/GenBank/DDBJ databases">
        <title>Whole-genome sequence of the purple sulfur bacterium Thiohalocapsa marina DSM 19078.</title>
        <authorList>
            <person name="Kyndt J.A."/>
            <person name="Meyer T.E."/>
        </authorList>
    </citation>
    <scope>NUCLEOTIDE SEQUENCE [LARGE SCALE GENOMIC DNA]</scope>
    <source>
        <strain evidence="7 8">DSM 19078</strain>
    </source>
</reference>
<dbReference type="Pfam" id="PF02620">
    <property type="entry name" value="YceD"/>
    <property type="match status" value="1"/>
</dbReference>
<feature type="region of interest" description="Disordered" evidence="6">
    <location>
        <begin position="137"/>
        <end position="172"/>
    </location>
</feature>
<evidence type="ECO:0000256" key="5">
    <source>
        <dbReference type="ARBA" id="ARBA00031841"/>
    </source>
</evidence>
<comment type="function">
    <text evidence="1">Plays a role in synthesis, processing and/or stability of 23S rRNA.</text>
</comment>
<dbReference type="GO" id="GO:0005829">
    <property type="term" value="C:cytosol"/>
    <property type="evidence" value="ECO:0007669"/>
    <property type="project" value="TreeGrafter"/>
</dbReference>
<evidence type="ECO:0000256" key="4">
    <source>
        <dbReference type="ARBA" id="ARBA00022517"/>
    </source>
</evidence>
<evidence type="ECO:0000256" key="6">
    <source>
        <dbReference type="SAM" id="MobiDB-lite"/>
    </source>
</evidence>
<comment type="similarity">
    <text evidence="2">Belongs to the DUF177 domain family.</text>
</comment>